<feature type="compositionally biased region" description="Low complexity" evidence="1">
    <location>
        <begin position="26"/>
        <end position="64"/>
    </location>
</feature>
<keyword evidence="3" id="KW-1185">Reference proteome</keyword>
<name>A0A4Z2EA36_9TELE</name>
<dbReference type="AlphaFoldDB" id="A0A4Z2EA36"/>
<reference evidence="2 3" key="1">
    <citation type="submission" date="2019-03" db="EMBL/GenBank/DDBJ databases">
        <title>First draft genome of Liparis tanakae, snailfish: a comprehensive survey of snailfish specific genes.</title>
        <authorList>
            <person name="Kim W."/>
            <person name="Song I."/>
            <person name="Jeong J.-H."/>
            <person name="Kim D."/>
            <person name="Kim S."/>
            <person name="Ryu S."/>
            <person name="Song J.Y."/>
            <person name="Lee S.K."/>
        </authorList>
    </citation>
    <scope>NUCLEOTIDE SEQUENCE [LARGE SCALE GENOMIC DNA]</scope>
    <source>
        <tissue evidence="2">Muscle</tissue>
    </source>
</reference>
<proteinExistence type="predicted"/>
<evidence type="ECO:0000313" key="3">
    <source>
        <dbReference type="Proteomes" id="UP000314294"/>
    </source>
</evidence>
<dbReference type="Proteomes" id="UP000314294">
    <property type="component" value="Unassembled WGS sequence"/>
</dbReference>
<sequence>MLSGGSTVSPSVGAHRTEVWEDIPDSQSSRTSLQSSRTSLQSSRTSLQSTRTSLQSTRTFTRDL</sequence>
<gene>
    <name evidence="2" type="ORF">EYF80_064132</name>
</gene>
<protein>
    <submittedName>
        <fullName evidence="2">Uncharacterized protein</fullName>
    </submittedName>
</protein>
<evidence type="ECO:0000256" key="1">
    <source>
        <dbReference type="SAM" id="MobiDB-lite"/>
    </source>
</evidence>
<accession>A0A4Z2EA36</accession>
<organism evidence="2 3">
    <name type="scientific">Liparis tanakae</name>
    <name type="common">Tanaka's snailfish</name>
    <dbReference type="NCBI Taxonomy" id="230148"/>
    <lineage>
        <taxon>Eukaryota</taxon>
        <taxon>Metazoa</taxon>
        <taxon>Chordata</taxon>
        <taxon>Craniata</taxon>
        <taxon>Vertebrata</taxon>
        <taxon>Euteleostomi</taxon>
        <taxon>Actinopterygii</taxon>
        <taxon>Neopterygii</taxon>
        <taxon>Teleostei</taxon>
        <taxon>Neoteleostei</taxon>
        <taxon>Acanthomorphata</taxon>
        <taxon>Eupercaria</taxon>
        <taxon>Perciformes</taxon>
        <taxon>Cottioidei</taxon>
        <taxon>Cottales</taxon>
        <taxon>Liparidae</taxon>
        <taxon>Liparis</taxon>
    </lineage>
</organism>
<evidence type="ECO:0000313" key="2">
    <source>
        <dbReference type="EMBL" id="TNN25737.1"/>
    </source>
</evidence>
<dbReference type="EMBL" id="SRLO01011789">
    <property type="protein sequence ID" value="TNN25737.1"/>
    <property type="molecule type" value="Genomic_DNA"/>
</dbReference>
<comment type="caution">
    <text evidence="2">The sequence shown here is derived from an EMBL/GenBank/DDBJ whole genome shotgun (WGS) entry which is preliminary data.</text>
</comment>
<feature type="compositionally biased region" description="Polar residues" evidence="1">
    <location>
        <begin position="1"/>
        <end position="10"/>
    </location>
</feature>
<feature type="region of interest" description="Disordered" evidence="1">
    <location>
        <begin position="1"/>
        <end position="64"/>
    </location>
</feature>